<keyword evidence="1" id="KW-0472">Membrane</keyword>
<evidence type="ECO:0000256" key="1">
    <source>
        <dbReference type="SAM" id="Phobius"/>
    </source>
</evidence>
<gene>
    <name evidence="2" type="ORF">US62_C0014G0002</name>
</gene>
<keyword evidence="1" id="KW-0812">Transmembrane</keyword>
<evidence type="ECO:0008006" key="4">
    <source>
        <dbReference type="Google" id="ProtNLM"/>
    </source>
</evidence>
<evidence type="ECO:0000313" key="3">
    <source>
        <dbReference type="Proteomes" id="UP000034603"/>
    </source>
</evidence>
<dbReference type="AlphaFoldDB" id="A0A0G0HQR8"/>
<accession>A0A0G0HQR8</accession>
<proteinExistence type="predicted"/>
<protein>
    <recommendedName>
        <fullName evidence="4">Type 4 fimbrial biogenesis protein PilX N-terminal domain-containing protein</fullName>
    </recommendedName>
</protein>
<organism evidence="2 3">
    <name type="scientific">Candidatus Woesebacteria bacterium GW2011_GWA1_37_8</name>
    <dbReference type="NCBI Taxonomy" id="1618546"/>
    <lineage>
        <taxon>Bacteria</taxon>
        <taxon>Candidatus Woeseibacteriota</taxon>
    </lineage>
</organism>
<reference evidence="2 3" key="1">
    <citation type="journal article" date="2015" name="Nature">
        <title>rRNA introns, odd ribosomes, and small enigmatic genomes across a large radiation of phyla.</title>
        <authorList>
            <person name="Brown C.T."/>
            <person name="Hug L.A."/>
            <person name="Thomas B.C."/>
            <person name="Sharon I."/>
            <person name="Castelle C.J."/>
            <person name="Singh A."/>
            <person name="Wilkins M.J."/>
            <person name="Williams K.H."/>
            <person name="Banfield J.F."/>
        </authorList>
    </citation>
    <scope>NUCLEOTIDE SEQUENCE [LARGE SCALE GENOMIC DNA]</scope>
</reference>
<evidence type="ECO:0000313" key="2">
    <source>
        <dbReference type="EMBL" id="KKQ45498.1"/>
    </source>
</evidence>
<keyword evidence="1" id="KW-1133">Transmembrane helix</keyword>
<dbReference type="Proteomes" id="UP000034603">
    <property type="component" value="Unassembled WGS sequence"/>
</dbReference>
<name>A0A0G0HQR8_9BACT</name>
<dbReference type="EMBL" id="LBTR01000014">
    <property type="protein sequence ID" value="KKQ45498.1"/>
    <property type="molecule type" value="Genomic_DNA"/>
</dbReference>
<feature type="transmembrane region" description="Helical" evidence="1">
    <location>
        <begin position="20"/>
        <end position="39"/>
    </location>
</feature>
<comment type="caution">
    <text evidence="2">The sequence shown here is derived from an EMBL/GenBank/DDBJ whole genome shotgun (WGS) entry which is preliminary data.</text>
</comment>
<sequence length="319" mass="33705">MKKLLSRRDLSGNRKSSGQALLLIVLVVAAALIVVMSVVSKSVTDVAITSTEEDSLRAFSAAEAGVEEVLLNLVPGGPGVNGTVGNSTGSQTATFIVPPVTQDDAGNSFNYPDPLQSGDTGTIWFASRNNSGAFDCGPGKTCTRTPNLKVCWGTNPSEYSAVEVTVFYDSGSPVHFSNNPNNFDNVKAYTFAADSDSSHTTNNIDKVGPNPCTIGIPPQQSVSYRFQKTFNLSSTLNCGTNNCLIMAKVRLLYNTTTAQNFGLETQGGSTPALPAQGFKVTSAGSSGSTKRQVEVFQGYPEPPSIFDSTLFSLKGLEKK</sequence>